<dbReference type="AlphaFoldDB" id="Q82DZ4"/>
<dbReference type="EMBL" id="BA000030">
    <property type="protein sequence ID" value="BAC72535.1"/>
    <property type="molecule type" value="Genomic_DNA"/>
</dbReference>
<dbReference type="eggNOG" id="ENOG5031X5T">
    <property type="taxonomic scope" value="Bacteria"/>
</dbReference>
<accession>Q82DZ4</accession>
<protein>
    <submittedName>
        <fullName evidence="3">Uncharacterized protein</fullName>
    </submittedName>
</protein>
<feature type="transmembrane region" description="Helical" evidence="2">
    <location>
        <begin position="104"/>
        <end position="127"/>
    </location>
</feature>
<organism evidence="3 4">
    <name type="scientific">Streptomyces avermitilis (strain ATCC 31267 / DSM 46492 / JCM 5070 / NBRC 14893 / NCIMB 12804 / NRRL 8165 / MA-4680)</name>
    <dbReference type="NCBI Taxonomy" id="227882"/>
    <lineage>
        <taxon>Bacteria</taxon>
        <taxon>Bacillati</taxon>
        <taxon>Actinomycetota</taxon>
        <taxon>Actinomycetes</taxon>
        <taxon>Kitasatosporales</taxon>
        <taxon>Streptomycetaceae</taxon>
        <taxon>Streptomyces</taxon>
    </lineage>
</organism>
<proteinExistence type="predicted"/>
<keyword evidence="4" id="KW-1185">Reference proteome</keyword>
<dbReference type="HOGENOM" id="CLU_1224155_0_0_11"/>
<evidence type="ECO:0000256" key="1">
    <source>
        <dbReference type="SAM" id="MobiDB-lite"/>
    </source>
</evidence>
<name>Q82DZ4_STRAW</name>
<gene>
    <name evidence="3" type="ORF">SAVERM_4823</name>
</gene>
<keyword evidence="2" id="KW-0472">Membrane</keyword>
<keyword evidence="2" id="KW-1133">Transmembrane helix</keyword>
<feature type="region of interest" description="Disordered" evidence="1">
    <location>
        <begin position="1"/>
        <end position="36"/>
    </location>
</feature>
<evidence type="ECO:0000313" key="3">
    <source>
        <dbReference type="EMBL" id="BAC72535.1"/>
    </source>
</evidence>
<reference evidence="3 4" key="3">
    <citation type="journal article" date="2014" name="J. Ind. Microbiol. Biotechnol.">
        <title>Genome mining of the Streptomyces avermitilis genome and development of genome-minimized hosts for heterologous expression of biosynthetic gene clusters.</title>
        <authorList>
            <person name="Ikeda H."/>
            <person name="Shin-ya K."/>
            <person name="Omura S."/>
        </authorList>
    </citation>
    <scope>NUCLEOTIDE SEQUENCE [LARGE SCALE GENOMIC DNA]</scope>
    <source>
        <strain evidence="4">ATCC 31267 / DSM 46492 / JCM 5070 / NBRC 14893 / NCIMB 12804 / NRRL 8165 / MA-4680</strain>
    </source>
</reference>
<reference evidence="3 4" key="2">
    <citation type="journal article" date="2003" name="Nat. Biotechnol.">
        <title>Complete genome sequence and comparative analysis of the industrial microorganism Streptomyces avermitilis.</title>
        <authorList>
            <person name="Ikeda H."/>
            <person name="Ishikawa J."/>
            <person name="Hanamoto A."/>
            <person name="Shinose M."/>
            <person name="Kikuchi H."/>
            <person name="Shiba T."/>
            <person name="Sakaki Y."/>
            <person name="Hattori M."/>
            <person name="Omura S."/>
        </authorList>
    </citation>
    <scope>NUCLEOTIDE SEQUENCE [LARGE SCALE GENOMIC DNA]</scope>
    <source>
        <strain evidence="4">ATCC 31267 / DSM 46492 / JCM 5070 / NBRC 14893 / NCIMB 12804 / NRRL 8165 / MA-4680</strain>
    </source>
</reference>
<sequence length="226" mass="23399">MRGGRGFRQHGSPAAAVAVGRGGAGRVGGSARPKRRKAAGAALRYAHVRDRGPVRGSRGSKRETVLGCAVALAVAALLIGFAVADRAWGPDIWRGTAPGWPGGGYGFAATVGVLLPWAAAAALTSFGRVNWRRSRARSLGWSASALAGAALSALLLLVVFAAFVPKKRHRGYDCYREGGACWVHTQYPYVWAVGLAATVTGTALLAGGLAAYFRRQAPNGPPPPTT</sequence>
<feature type="transmembrane region" description="Helical" evidence="2">
    <location>
        <begin position="139"/>
        <end position="163"/>
    </location>
</feature>
<dbReference type="KEGG" id="sma:SAVERM_4823"/>
<keyword evidence="2" id="KW-0812">Transmembrane</keyword>
<feature type="transmembrane region" description="Helical" evidence="2">
    <location>
        <begin position="65"/>
        <end position="84"/>
    </location>
</feature>
<dbReference type="Proteomes" id="UP000000428">
    <property type="component" value="Chromosome"/>
</dbReference>
<evidence type="ECO:0000256" key="2">
    <source>
        <dbReference type="SAM" id="Phobius"/>
    </source>
</evidence>
<reference evidence="3 4" key="1">
    <citation type="journal article" date="2001" name="Proc. Natl. Acad. Sci. U.S.A.">
        <title>Genome sequence of an industrial microorganism Streptomyces avermitilis: deducing the ability of producing secondary metabolites.</title>
        <authorList>
            <person name="Omura S."/>
            <person name="Ikeda H."/>
            <person name="Ishikawa J."/>
            <person name="Hanamoto A."/>
            <person name="Takahashi C."/>
            <person name="Shinose M."/>
            <person name="Takahashi Y."/>
            <person name="Horikawa H."/>
            <person name="Nakazawa H."/>
            <person name="Osonoe T."/>
            <person name="Kikuchi H."/>
            <person name="Shiba T."/>
            <person name="Sakaki Y."/>
            <person name="Hattori M."/>
        </authorList>
    </citation>
    <scope>NUCLEOTIDE SEQUENCE [LARGE SCALE GENOMIC DNA]</scope>
    <source>
        <strain evidence="4">ATCC 31267 / DSM 46492 / JCM 5070 / NBRC 14893 / NCIMB 12804 / NRRL 8165 / MA-4680</strain>
    </source>
</reference>
<evidence type="ECO:0000313" key="4">
    <source>
        <dbReference type="Proteomes" id="UP000000428"/>
    </source>
</evidence>
<feature type="transmembrane region" description="Helical" evidence="2">
    <location>
        <begin position="189"/>
        <end position="213"/>
    </location>
</feature>